<evidence type="ECO:0000256" key="5">
    <source>
        <dbReference type="ARBA" id="ARBA00022801"/>
    </source>
</evidence>
<keyword evidence="4" id="KW-0547">Nucleotide-binding</keyword>
<dbReference type="GO" id="GO:0016787">
    <property type="term" value="F:hydrolase activity"/>
    <property type="evidence" value="ECO:0007669"/>
    <property type="project" value="UniProtKB-KW"/>
</dbReference>
<proteinExistence type="predicted"/>
<keyword evidence="3" id="KW-0540">Nuclease</keyword>
<dbReference type="RefSeq" id="WP_212556111.1">
    <property type="nucleotide sequence ID" value="NZ_LMVP01000521.1"/>
</dbReference>
<keyword evidence="1" id="KW-0597">Phosphoprotein</keyword>
<evidence type="ECO:0000256" key="3">
    <source>
        <dbReference type="ARBA" id="ARBA00022722"/>
    </source>
</evidence>
<protein>
    <submittedName>
        <fullName evidence="6">Uncharacterized protein</fullName>
    </submittedName>
</protein>
<dbReference type="GO" id="GO:0000166">
    <property type="term" value="F:nucleotide binding"/>
    <property type="evidence" value="ECO:0007669"/>
    <property type="project" value="UniProtKB-KW"/>
</dbReference>
<reference evidence="6 7" key="1">
    <citation type="journal article" date="2017" name="BMC Genomics">
        <title>Genomic analysis of methanogenic archaea reveals a shift towards energy conservation.</title>
        <authorList>
            <person name="Gilmore S.P."/>
            <person name="Henske J.K."/>
            <person name="Sexton J.A."/>
            <person name="Solomon K.V."/>
            <person name="Seppala S."/>
            <person name="Yoo J.I."/>
            <person name="Huyett L.M."/>
            <person name="Pressman A."/>
            <person name="Cogan J.Z."/>
            <person name="Kivenson V."/>
            <person name="Peng X."/>
            <person name="Tan Y."/>
            <person name="Valentine D.L."/>
            <person name="O'Malley M.A."/>
        </authorList>
    </citation>
    <scope>NUCLEOTIDE SEQUENCE [LARGE SCALE GENOMIC DNA]</scope>
    <source>
        <strain evidence="6 7">MC-15</strain>
    </source>
</reference>
<gene>
    <name evidence="6" type="ORF">ASJ81_10405</name>
</gene>
<dbReference type="InterPro" id="IPR008201">
    <property type="entry name" value="HepT-like"/>
</dbReference>
<comment type="caution">
    <text evidence="6">The sequence shown here is derived from an EMBL/GenBank/DDBJ whole genome shotgun (WGS) entry which is preliminary data.</text>
</comment>
<accession>A0A2A2HPR7</accession>
<dbReference type="EMBL" id="LMVP01000521">
    <property type="protein sequence ID" value="PAV11308.1"/>
    <property type="molecule type" value="Genomic_DNA"/>
</dbReference>
<keyword evidence="2" id="KW-1277">Toxin-antitoxin system</keyword>
<dbReference type="Pfam" id="PF01934">
    <property type="entry name" value="HepT-like"/>
    <property type="match status" value="1"/>
</dbReference>
<name>A0A2A2HPR7_9EURY</name>
<dbReference type="GO" id="GO:0110001">
    <property type="term" value="C:toxin-antitoxin complex"/>
    <property type="evidence" value="ECO:0007669"/>
    <property type="project" value="InterPro"/>
</dbReference>
<sequence>MTYRKDERDFTQFLQDILDAIDDVEGFIKAMEFNEFSGDKKTIYAVMKSLEIIGEATKKPS</sequence>
<dbReference type="PANTHER" id="PTHR34139:SF1">
    <property type="entry name" value="RNASE MJ1380-RELATED"/>
    <property type="match status" value="1"/>
</dbReference>
<evidence type="ECO:0000313" key="6">
    <source>
        <dbReference type="EMBL" id="PAV11308.1"/>
    </source>
</evidence>
<dbReference type="OrthoDB" id="318716at2157"/>
<evidence type="ECO:0000256" key="1">
    <source>
        <dbReference type="ARBA" id="ARBA00022553"/>
    </source>
</evidence>
<dbReference type="GO" id="GO:0004540">
    <property type="term" value="F:RNA nuclease activity"/>
    <property type="evidence" value="ECO:0007669"/>
    <property type="project" value="InterPro"/>
</dbReference>
<organism evidence="6 7">
    <name type="scientific">Methanosarcina spelaei</name>
    <dbReference type="NCBI Taxonomy" id="1036679"/>
    <lineage>
        <taxon>Archaea</taxon>
        <taxon>Methanobacteriati</taxon>
        <taxon>Methanobacteriota</taxon>
        <taxon>Stenosarchaea group</taxon>
        <taxon>Methanomicrobia</taxon>
        <taxon>Methanosarcinales</taxon>
        <taxon>Methanosarcinaceae</taxon>
        <taxon>Methanosarcina</taxon>
    </lineage>
</organism>
<keyword evidence="7" id="KW-1185">Reference proteome</keyword>
<dbReference type="AlphaFoldDB" id="A0A2A2HPR7"/>
<dbReference type="Proteomes" id="UP000218164">
    <property type="component" value="Unassembled WGS sequence"/>
</dbReference>
<evidence type="ECO:0000256" key="4">
    <source>
        <dbReference type="ARBA" id="ARBA00022741"/>
    </source>
</evidence>
<keyword evidence="5" id="KW-0378">Hydrolase</keyword>
<dbReference type="InterPro" id="IPR051813">
    <property type="entry name" value="HepT_RNase_toxin"/>
</dbReference>
<evidence type="ECO:0000313" key="7">
    <source>
        <dbReference type="Proteomes" id="UP000218164"/>
    </source>
</evidence>
<evidence type="ECO:0000256" key="2">
    <source>
        <dbReference type="ARBA" id="ARBA00022649"/>
    </source>
</evidence>
<dbReference type="PANTHER" id="PTHR34139">
    <property type="entry name" value="UPF0331 PROTEIN MJ0127"/>
    <property type="match status" value="1"/>
</dbReference>